<dbReference type="Gene3D" id="2.160.10.10">
    <property type="entry name" value="Hexapeptide repeat proteins"/>
    <property type="match status" value="1"/>
</dbReference>
<protein>
    <recommendedName>
        <fullName evidence="2">serine O-acetyltransferase</fullName>
        <ecNumber evidence="2">2.3.1.30</ecNumber>
    </recommendedName>
</protein>
<keyword evidence="8" id="KW-1185">Reference proteome</keyword>
<reference evidence="7" key="1">
    <citation type="submission" date="2022-11" db="EMBL/GenBank/DDBJ databases">
        <title>Isolation and characterization of PLA-degrading bacterium Massilia sp. from Antarctic soil.</title>
        <authorList>
            <person name="Sato K."/>
            <person name="Gomez-Fuentes C."/>
            <person name="Ahmad S.A."/>
            <person name="Zulkharnain A."/>
        </authorList>
    </citation>
    <scope>NUCLEOTIDE SEQUENCE</scope>
    <source>
        <strain evidence="7">N-3</strain>
    </source>
</reference>
<dbReference type="InterPro" id="IPR053376">
    <property type="entry name" value="Serine_acetyltransferase"/>
</dbReference>
<accession>A0ABM8C2M8</accession>
<dbReference type="Gene3D" id="1.10.3130.10">
    <property type="entry name" value="serine acetyltransferase, domain 1"/>
    <property type="match status" value="1"/>
</dbReference>
<keyword evidence="5" id="KW-0012">Acyltransferase</keyword>
<dbReference type="SUPFAM" id="SSF51161">
    <property type="entry name" value="Trimeric LpxA-like enzymes"/>
    <property type="match status" value="1"/>
</dbReference>
<evidence type="ECO:0000256" key="5">
    <source>
        <dbReference type="ARBA" id="ARBA00023315"/>
    </source>
</evidence>
<dbReference type="InterPro" id="IPR001451">
    <property type="entry name" value="Hexapep"/>
</dbReference>
<dbReference type="EC" id="2.3.1.30" evidence="2"/>
<dbReference type="InterPro" id="IPR011004">
    <property type="entry name" value="Trimer_LpxA-like_sf"/>
</dbReference>
<evidence type="ECO:0000256" key="1">
    <source>
        <dbReference type="ARBA" id="ARBA00007274"/>
    </source>
</evidence>
<dbReference type="NCBIfam" id="NF041874">
    <property type="entry name" value="EPS_EpsC"/>
    <property type="match status" value="1"/>
</dbReference>
<evidence type="ECO:0000313" key="8">
    <source>
        <dbReference type="Proteomes" id="UP001163336"/>
    </source>
</evidence>
<name>A0ABM8C2M8_9BURK</name>
<comment type="similarity">
    <text evidence="1">Belongs to the transferase hexapeptide repeat family.</text>
</comment>
<sequence>MNSELPPPSGSVQWHLGPIIDALRTSRESTHNIRHQGRVRELPSREVLTQVVGGVSAALFPTHYGRPDLNDESIDYFVGDTLNVTLDRLVGQVRRALRFAPQFEEADEAALAEHAQAITREFAASLPGIRALLVSDVQAALAGDPAASSVAEIMLCYPGTIAILYHRLAHCLHRLGVPFLARLIADIGHSLTGIDIHPAASIGGSFFIDHGTGVVIGETAIIGERVRLYQAVTLGAKRFPVDASGALVKGAPRHPIVEDDVVIYAGATVLGRITVGAGSTIGGNVWLTQSVPPGSNVSQAQSRNT</sequence>
<evidence type="ECO:0000256" key="2">
    <source>
        <dbReference type="ARBA" id="ARBA00013266"/>
    </source>
</evidence>
<dbReference type="RefSeq" id="WP_281912715.1">
    <property type="nucleotide sequence ID" value="NZ_AP026966.1"/>
</dbReference>
<evidence type="ECO:0000256" key="4">
    <source>
        <dbReference type="ARBA" id="ARBA00022679"/>
    </source>
</evidence>
<gene>
    <name evidence="7" type="ORF">MasN3_09230</name>
</gene>
<dbReference type="InterPro" id="IPR042122">
    <property type="entry name" value="Ser_AcTrfase_N_sf"/>
</dbReference>
<dbReference type="EMBL" id="AP026966">
    <property type="protein sequence ID" value="BDT57429.1"/>
    <property type="molecule type" value="Genomic_DNA"/>
</dbReference>
<proteinExistence type="inferred from homology"/>
<evidence type="ECO:0000313" key="7">
    <source>
        <dbReference type="EMBL" id="BDT57429.1"/>
    </source>
</evidence>
<keyword evidence="4" id="KW-0808">Transferase</keyword>
<dbReference type="PANTHER" id="PTHR42811">
    <property type="entry name" value="SERINE ACETYLTRANSFERASE"/>
    <property type="match status" value="1"/>
</dbReference>
<keyword evidence="3" id="KW-0028">Amino-acid biosynthesis</keyword>
<organism evidence="7 8">
    <name type="scientific">Massilia varians</name>
    <dbReference type="NCBI Taxonomy" id="457921"/>
    <lineage>
        <taxon>Bacteria</taxon>
        <taxon>Pseudomonadati</taxon>
        <taxon>Pseudomonadota</taxon>
        <taxon>Betaproteobacteria</taxon>
        <taxon>Burkholderiales</taxon>
        <taxon>Oxalobacteraceae</taxon>
        <taxon>Telluria group</taxon>
        <taxon>Massilia</taxon>
    </lineage>
</organism>
<dbReference type="Pfam" id="PF00132">
    <property type="entry name" value="Hexapep"/>
    <property type="match status" value="1"/>
</dbReference>
<evidence type="ECO:0000256" key="6">
    <source>
        <dbReference type="ARBA" id="ARBA00049486"/>
    </source>
</evidence>
<dbReference type="Proteomes" id="UP001163336">
    <property type="component" value="Chromosome"/>
</dbReference>
<evidence type="ECO:0000256" key="3">
    <source>
        <dbReference type="ARBA" id="ARBA00022605"/>
    </source>
</evidence>
<comment type="catalytic activity">
    <reaction evidence="6">
        <text>L-serine + acetyl-CoA = O-acetyl-L-serine + CoA</text>
        <dbReference type="Rhea" id="RHEA:24560"/>
        <dbReference type="ChEBI" id="CHEBI:33384"/>
        <dbReference type="ChEBI" id="CHEBI:57287"/>
        <dbReference type="ChEBI" id="CHEBI:57288"/>
        <dbReference type="ChEBI" id="CHEBI:58340"/>
        <dbReference type="EC" id="2.3.1.30"/>
    </reaction>
</comment>
<dbReference type="CDD" id="cd03354">
    <property type="entry name" value="LbH_SAT"/>
    <property type="match status" value="1"/>
</dbReference>
<dbReference type="InterPro" id="IPR045304">
    <property type="entry name" value="LbH_SAT"/>
</dbReference>